<name>A0AAV8WQT2_9CUCU</name>
<evidence type="ECO:0000313" key="2">
    <source>
        <dbReference type="EMBL" id="KAJ8928490.1"/>
    </source>
</evidence>
<evidence type="ECO:0000313" key="3">
    <source>
        <dbReference type="Proteomes" id="UP001162156"/>
    </source>
</evidence>
<sequence length="130" mass="15078">DKLTNYKTPKRKMTVEEALQIAYSDDLDVRNFFIEPPDPTELTDEDSGDEDEGGLIDNLFRNQLNAAVQLEILQIITHEDDDFIENQSDAELMEVDADNDDIGNRDHKESEADEVEKNIRKRKLKRKQKN</sequence>
<reference evidence="2" key="1">
    <citation type="journal article" date="2023" name="Insect Mol. Biol.">
        <title>Genome sequencing provides insights into the evolution of gene families encoding plant cell wall-degrading enzymes in longhorned beetles.</title>
        <authorList>
            <person name="Shin N.R."/>
            <person name="Okamura Y."/>
            <person name="Kirsch R."/>
            <person name="Pauchet Y."/>
        </authorList>
    </citation>
    <scope>NUCLEOTIDE SEQUENCE</scope>
    <source>
        <strain evidence="2">RBIC_L_NR</strain>
    </source>
</reference>
<feature type="compositionally biased region" description="Basic residues" evidence="1">
    <location>
        <begin position="119"/>
        <end position="130"/>
    </location>
</feature>
<dbReference type="EMBL" id="JANEYF010005363">
    <property type="protein sequence ID" value="KAJ8928490.1"/>
    <property type="molecule type" value="Genomic_DNA"/>
</dbReference>
<comment type="caution">
    <text evidence="2">The sequence shown here is derived from an EMBL/GenBank/DDBJ whole genome shotgun (WGS) entry which is preliminary data.</text>
</comment>
<dbReference type="Proteomes" id="UP001162156">
    <property type="component" value="Unassembled WGS sequence"/>
</dbReference>
<accession>A0AAV8WQT2</accession>
<gene>
    <name evidence="2" type="ORF">NQ314_018950</name>
</gene>
<feature type="compositionally biased region" description="Acidic residues" evidence="1">
    <location>
        <begin position="41"/>
        <end position="54"/>
    </location>
</feature>
<feature type="region of interest" description="Disordered" evidence="1">
    <location>
        <begin position="34"/>
        <end position="55"/>
    </location>
</feature>
<evidence type="ECO:0000256" key="1">
    <source>
        <dbReference type="SAM" id="MobiDB-lite"/>
    </source>
</evidence>
<dbReference type="AlphaFoldDB" id="A0AAV8WQT2"/>
<protein>
    <submittedName>
        <fullName evidence="2">Uncharacterized protein</fullName>
    </submittedName>
</protein>
<feature type="compositionally biased region" description="Basic and acidic residues" evidence="1">
    <location>
        <begin position="102"/>
        <end position="118"/>
    </location>
</feature>
<feature type="non-terminal residue" evidence="2">
    <location>
        <position position="1"/>
    </location>
</feature>
<proteinExistence type="predicted"/>
<feature type="compositionally biased region" description="Acidic residues" evidence="1">
    <location>
        <begin position="91"/>
        <end position="101"/>
    </location>
</feature>
<keyword evidence="3" id="KW-1185">Reference proteome</keyword>
<feature type="region of interest" description="Disordered" evidence="1">
    <location>
        <begin position="87"/>
        <end position="130"/>
    </location>
</feature>
<organism evidence="2 3">
    <name type="scientific">Rhamnusium bicolor</name>
    <dbReference type="NCBI Taxonomy" id="1586634"/>
    <lineage>
        <taxon>Eukaryota</taxon>
        <taxon>Metazoa</taxon>
        <taxon>Ecdysozoa</taxon>
        <taxon>Arthropoda</taxon>
        <taxon>Hexapoda</taxon>
        <taxon>Insecta</taxon>
        <taxon>Pterygota</taxon>
        <taxon>Neoptera</taxon>
        <taxon>Endopterygota</taxon>
        <taxon>Coleoptera</taxon>
        <taxon>Polyphaga</taxon>
        <taxon>Cucujiformia</taxon>
        <taxon>Chrysomeloidea</taxon>
        <taxon>Cerambycidae</taxon>
        <taxon>Lepturinae</taxon>
        <taxon>Rhagiini</taxon>
        <taxon>Rhamnusium</taxon>
    </lineage>
</organism>